<accession>A0A1L5PAL5</accession>
<dbReference type="InterPro" id="IPR038732">
    <property type="entry name" value="HpyO/CreE_NAD-binding"/>
</dbReference>
<evidence type="ECO:0000259" key="1">
    <source>
        <dbReference type="Pfam" id="PF13454"/>
    </source>
</evidence>
<evidence type="ECO:0000313" key="3">
    <source>
        <dbReference type="Proteomes" id="UP000185109"/>
    </source>
</evidence>
<evidence type="ECO:0000313" key="2">
    <source>
        <dbReference type="EMBL" id="APO77221.1"/>
    </source>
</evidence>
<dbReference type="PANTHER" id="PTHR40254:SF1">
    <property type="entry name" value="BLR0577 PROTEIN"/>
    <property type="match status" value="1"/>
</dbReference>
<protein>
    <submittedName>
        <fullName evidence="2">NAD(P)(+)-binding domain-containing protein</fullName>
    </submittedName>
</protein>
<proteinExistence type="predicted"/>
<dbReference type="Gene3D" id="3.50.50.60">
    <property type="entry name" value="FAD/NAD(P)-binding domain"/>
    <property type="match status" value="1"/>
</dbReference>
<name>A0A1L5PAL5_RHIET</name>
<dbReference type="Proteomes" id="UP000185109">
    <property type="component" value="Plasmid pRsp8C3a"/>
</dbReference>
<gene>
    <name evidence="2" type="ORF">AM571_PA00340</name>
</gene>
<keyword evidence="2" id="KW-0614">Plasmid</keyword>
<geneLocation type="plasmid" evidence="3">
    <name>prsp8c3a</name>
</geneLocation>
<reference evidence="2 3" key="1">
    <citation type="submission" date="2016-09" db="EMBL/GenBank/DDBJ databases">
        <title>The complete genome sequences of Rhizobium gallicum, symbiovars gallicum and phaseoli, symbionts associated to common bean (Phaseolus vulgaris).</title>
        <authorList>
            <person name="Bustos P."/>
            <person name="Santamaria R.I."/>
            <person name="Perez-Carrascal O.M."/>
            <person name="Juarez S."/>
            <person name="Lozano L."/>
            <person name="Martinez-Flores I."/>
            <person name="Martinez-Romero E."/>
            <person name="Cevallos M."/>
            <person name="Romero D."/>
            <person name="Davila G."/>
            <person name="Gonzalez V."/>
        </authorList>
    </citation>
    <scope>NUCLEOTIDE SEQUENCE [LARGE SCALE GENOMIC DNA]</scope>
    <source>
        <strain evidence="2 3">8C-3</strain>
        <plasmid evidence="3">Plasmid prsp8c3a</plasmid>
    </source>
</reference>
<dbReference type="EMBL" id="CP017242">
    <property type="protein sequence ID" value="APO77221.1"/>
    <property type="molecule type" value="Genomic_DNA"/>
</dbReference>
<organism evidence="2 3">
    <name type="scientific">Rhizobium etli 8C-3</name>
    <dbReference type="NCBI Taxonomy" id="538025"/>
    <lineage>
        <taxon>Bacteria</taxon>
        <taxon>Pseudomonadati</taxon>
        <taxon>Pseudomonadota</taxon>
        <taxon>Alphaproteobacteria</taxon>
        <taxon>Hyphomicrobiales</taxon>
        <taxon>Rhizobiaceae</taxon>
        <taxon>Rhizobium/Agrobacterium group</taxon>
        <taxon>Rhizobium</taxon>
    </lineage>
</organism>
<dbReference type="Pfam" id="PF13454">
    <property type="entry name" value="NAD_binding_9"/>
    <property type="match status" value="1"/>
</dbReference>
<dbReference type="InterPro" id="IPR036188">
    <property type="entry name" value="FAD/NAD-bd_sf"/>
</dbReference>
<dbReference type="AlphaFoldDB" id="A0A1L5PAL5"/>
<dbReference type="InterPro" id="IPR052189">
    <property type="entry name" value="L-asp_N-monooxygenase_NS-form"/>
</dbReference>
<feature type="domain" description="FAD-dependent urate hydroxylase HpyO/Asp monooxygenase CreE-like FAD/NAD(P)-binding" evidence="1">
    <location>
        <begin position="10"/>
        <end position="139"/>
    </location>
</feature>
<dbReference type="PANTHER" id="PTHR40254">
    <property type="entry name" value="BLR0577 PROTEIN"/>
    <property type="match status" value="1"/>
</dbReference>
<sequence>MFFGASRRAGVGMPYEASLVGRENLANIACEEVPDLLVPPHEWLRRQSDNWLLKHGADRRLIGPAFIPTRHLLGKYLEGQFKSLLHSAKKIGMAITCARDTLVTDLATVGDGVNVVYRKAGSQQHDMLYFDYAVMATGHSFPAHNSSAGLARSARILSSPWPVGNLENTGARRVGLIGSSLSAVDACLTMARNSGTFRRDFDGRLNYVPNSDAAALKIVMHSRRGMLPPVRYHFEFPRFEMHSYVGEPEIRTHMAENRGFLSLDYIFENVLKAVLKAKSPEFLEKIESMNLEKFVAFIEDRRRVDKPFDLLREDYLNSIASSRESFPIFWREILDDVTYTLNFYTRYLNRTDRIRLEKSFMPLVTYLVAVLPQQSCEYLLALHAAGHLDLVRTGDDLNIEVTGGVASILFSDPADCGIKRLPYDLIIDCRGQKPIDVSNFPFRTLVNEGAVRQARLGTNTPNDKADELMLSGIDVDERLRPRSEKGMPTPGLYMLASPVIHGLYPYHSGLPFCNEVARIAADDLHAEALARSGRSTAARIDLSGVTGRARRQSTSKYEEVLSHGDA</sequence>
<dbReference type="SUPFAM" id="SSF51905">
    <property type="entry name" value="FAD/NAD(P)-binding domain"/>
    <property type="match status" value="1"/>
</dbReference>